<keyword evidence="7" id="KW-0106">Calcium</keyword>
<dbReference type="InterPro" id="IPR025997">
    <property type="entry name" value="SBP_2_dom"/>
</dbReference>
<dbReference type="SUPFAM" id="SSF53822">
    <property type="entry name" value="Periplasmic binding protein-like I"/>
    <property type="match status" value="1"/>
</dbReference>
<keyword evidence="2" id="KW-0813">Transport</keyword>
<keyword evidence="6" id="KW-0574">Periplasm</keyword>
<dbReference type="Pfam" id="PF13407">
    <property type="entry name" value="Peripla_BP_4"/>
    <property type="match status" value="1"/>
</dbReference>
<dbReference type="PANTHER" id="PTHR30036:SF2">
    <property type="entry name" value="D-GALACTOSE_METHYL-GALACTOSIDE BINDING PERIPLASMIC PROTEIN MGLB"/>
    <property type="match status" value="1"/>
</dbReference>
<dbReference type="Gene3D" id="3.40.50.2300">
    <property type="match status" value="2"/>
</dbReference>
<evidence type="ECO:0000256" key="6">
    <source>
        <dbReference type="ARBA" id="ARBA00022764"/>
    </source>
</evidence>
<comment type="subunit">
    <text evidence="8">The ABC transporter complex is composed of one ATP-binding protein (MglA), two transmembrane proteins (MglC) and a solute-binding protein (MglB).</text>
</comment>
<evidence type="ECO:0000256" key="9">
    <source>
        <dbReference type="ARBA" id="ARBA00034344"/>
    </source>
</evidence>
<evidence type="ECO:0000256" key="8">
    <source>
        <dbReference type="ARBA" id="ARBA00034323"/>
    </source>
</evidence>
<dbReference type="EMBL" id="JABAGD010000027">
    <property type="protein sequence ID" value="NMF06028.1"/>
    <property type="molecule type" value="Genomic_DNA"/>
</dbReference>
<organism evidence="11 12">
    <name type="scientific">Clostridium beijerinckii</name>
    <name type="common">Clostridium MP</name>
    <dbReference type="NCBI Taxonomy" id="1520"/>
    <lineage>
        <taxon>Bacteria</taxon>
        <taxon>Bacillati</taxon>
        <taxon>Bacillota</taxon>
        <taxon>Clostridia</taxon>
        <taxon>Eubacteriales</taxon>
        <taxon>Clostridiaceae</taxon>
        <taxon>Clostridium</taxon>
    </lineage>
</organism>
<accession>A0A7X9SQR1</accession>
<protein>
    <recommendedName>
        <fullName evidence="9">D-galactose/methyl-galactoside binding periplasmic protein MglB</fullName>
    </recommendedName>
</protein>
<keyword evidence="3" id="KW-0762">Sugar transport</keyword>
<dbReference type="GO" id="GO:0030246">
    <property type="term" value="F:carbohydrate binding"/>
    <property type="evidence" value="ECO:0007669"/>
    <property type="project" value="InterPro"/>
</dbReference>
<dbReference type="InterPro" id="IPR028082">
    <property type="entry name" value="Peripla_BP_I"/>
</dbReference>
<keyword evidence="4" id="KW-0479">Metal-binding</keyword>
<name>A0A7X9SQR1_CLOBE</name>
<dbReference type="GO" id="GO:0046872">
    <property type="term" value="F:metal ion binding"/>
    <property type="evidence" value="ECO:0007669"/>
    <property type="project" value="UniProtKB-KW"/>
</dbReference>
<evidence type="ECO:0000313" key="12">
    <source>
        <dbReference type="Proteomes" id="UP000587880"/>
    </source>
</evidence>
<dbReference type="InterPro" id="IPR050555">
    <property type="entry name" value="Bact_Solute-Bind_Prot2"/>
</dbReference>
<dbReference type="CDD" id="cd01539">
    <property type="entry name" value="PBP1_GGBP"/>
    <property type="match status" value="1"/>
</dbReference>
<gene>
    <name evidence="11" type="ORF">HF849_14970</name>
</gene>
<dbReference type="InterPro" id="IPR044085">
    <property type="entry name" value="MglB-like_PBP1"/>
</dbReference>
<comment type="caution">
    <text evidence="11">The sequence shown here is derived from an EMBL/GenBank/DDBJ whole genome shotgun (WGS) entry which is preliminary data.</text>
</comment>
<sequence length="353" mass="39640">MKNLVKRLGCVIVLSVVIPVLIGNNLIVSASNLSDTTKMPVKVAVVVYNAEDLYMSEVINDFKEIQKENEGKVEFTFFSSELNKDLQERIIDSVLEQKYYNLLAVALVNETSTAYEIVNKVKENNMPIVFFHRQPYDKQKEAIRSYEKGIYVGSDPADGGILQGKLLIDLWNKNKRNIDKNGDNVMQYIMLKGLSTDLHEIERTKNSIPTVNRAGIKTQELTSQFANWDKEQGRIAAELMFLKYGDKIEVIVSNNDAMAIGAIQTLQSYGYNKGDQEKTITVIGVDGLPEAIDFINKGYMAGTVIQDAKGVTEAVYLCGMNLVYGRPPLQGTPYKFDETGKSILFPYRIYLPS</sequence>
<dbReference type="AlphaFoldDB" id="A0A7X9SQR1"/>
<evidence type="ECO:0000256" key="4">
    <source>
        <dbReference type="ARBA" id="ARBA00022723"/>
    </source>
</evidence>
<evidence type="ECO:0000313" key="11">
    <source>
        <dbReference type="EMBL" id="NMF06028.1"/>
    </source>
</evidence>
<evidence type="ECO:0000256" key="3">
    <source>
        <dbReference type="ARBA" id="ARBA00022597"/>
    </source>
</evidence>
<dbReference type="PANTHER" id="PTHR30036">
    <property type="entry name" value="D-XYLOSE-BINDING PERIPLASMIC PROTEIN"/>
    <property type="match status" value="1"/>
</dbReference>
<keyword evidence="5" id="KW-0732">Signal</keyword>
<feature type="domain" description="Periplasmic binding protein" evidence="10">
    <location>
        <begin position="43"/>
        <end position="323"/>
    </location>
</feature>
<dbReference type="Proteomes" id="UP000587880">
    <property type="component" value="Unassembled WGS sequence"/>
</dbReference>
<evidence type="ECO:0000256" key="2">
    <source>
        <dbReference type="ARBA" id="ARBA00022448"/>
    </source>
</evidence>
<evidence type="ECO:0000256" key="7">
    <source>
        <dbReference type="ARBA" id="ARBA00022837"/>
    </source>
</evidence>
<comment type="subcellular location">
    <subcellularLocation>
        <location evidence="1">Cell envelope</location>
    </subcellularLocation>
</comment>
<evidence type="ECO:0000256" key="5">
    <source>
        <dbReference type="ARBA" id="ARBA00022729"/>
    </source>
</evidence>
<dbReference type="GO" id="GO:0030288">
    <property type="term" value="C:outer membrane-bounded periplasmic space"/>
    <property type="evidence" value="ECO:0007669"/>
    <property type="project" value="TreeGrafter"/>
</dbReference>
<proteinExistence type="predicted"/>
<evidence type="ECO:0000256" key="1">
    <source>
        <dbReference type="ARBA" id="ARBA00004196"/>
    </source>
</evidence>
<dbReference type="RefSeq" id="WP_168982339.1">
    <property type="nucleotide sequence ID" value="NZ_JABAGD010000027.1"/>
</dbReference>
<reference evidence="11 12" key="1">
    <citation type="submission" date="2020-04" db="EMBL/GenBank/DDBJ databases">
        <authorList>
            <person name="Hitch T.C.A."/>
            <person name="Wylensek D."/>
            <person name="Clavel T."/>
        </authorList>
    </citation>
    <scope>NUCLEOTIDE SEQUENCE [LARGE SCALE GENOMIC DNA]</scope>
    <source>
        <strain evidence="11 12">WB01_NA02</strain>
    </source>
</reference>
<evidence type="ECO:0000259" key="10">
    <source>
        <dbReference type="Pfam" id="PF13407"/>
    </source>
</evidence>